<evidence type="ECO:0000259" key="6">
    <source>
        <dbReference type="Pfam" id="PF03372"/>
    </source>
</evidence>
<dbReference type="GO" id="GO:0005634">
    <property type="term" value="C:nucleus"/>
    <property type="evidence" value="ECO:0007669"/>
    <property type="project" value="TreeGrafter"/>
</dbReference>
<dbReference type="GO" id="GO:0046872">
    <property type="term" value="F:metal ion binding"/>
    <property type="evidence" value="ECO:0007669"/>
    <property type="project" value="UniProtKB-KW"/>
</dbReference>
<dbReference type="InterPro" id="IPR004808">
    <property type="entry name" value="AP_endonuc_1"/>
</dbReference>
<evidence type="ECO:0000313" key="7">
    <source>
        <dbReference type="EMBL" id="MCH98898.1"/>
    </source>
</evidence>
<dbReference type="Gene3D" id="3.60.10.10">
    <property type="entry name" value="Endonuclease/exonuclease/phosphatase"/>
    <property type="match status" value="1"/>
</dbReference>
<dbReference type="InterPro" id="IPR005135">
    <property type="entry name" value="Endo/exonuclease/phosphatase"/>
</dbReference>
<dbReference type="GO" id="GO:0003906">
    <property type="term" value="F:DNA-(apurinic or apyrimidinic site) endonuclease activity"/>
    <property type="evidence" value="ECO:0007669"/>
    <property type="project" value="TreeGrafter"/>
</dbReference>
<keyword evidence="3" id="KW-0378">Hydrolase</keyword>
<feature type="domain" description="Endonuclease/exonuclease/phosphatase" evidence="6">
    <location>
        <begin position="4"/>
        <end position="231"/>
    </location>
</feature>
<evidence type="ECO:0000313" key="8">
    <source>
        <dbReference type="Proteomes" id="UP000265520"/>
    </source>
</evidence>
<evidence type="ECO:0000256" key="5">
    <source>
        <dbReference type="PIRSR" id="PIRSR604808-2"/>
    </source>
</evidence>
<evidence type="ECO:0000256" key="1">
    <source>
        <dbReference type="ARBA" id="ARBA00007092"/>
    </source>
</evidence>
<dbReference type="GO" id="GO:0008081">
    <property type="term" value="F:phosphoric diester hydrolase activity"/>
    <property type="evidence" value="ECO:0007669"/>
    <property type="project" value="TreeGrafter"/>
</dbReference>
<evidence type="ECO:0000256" key="2">
    <source>
        <dbReference type="ARBA" id="ARBA00022723"/>
    </source>
</evidence>
<evidence type="ECO:0000256" key="4">
    <source>
        <dbReference type="ARBA" id="ARBA00022842"/>
    </source>
</evidence>
<reference evidence="7 8" key="1">
    <citation type="journal article" date="2018" name="Front. Plant Sci.">
        <title>Red Clover (Trifolium pratense) and Zigzag Clover (T. medium) - A Picture of Genomic Similarities and Differences.</title>
        <authorList>
            <person name="Dluhosova J."/>
            <person name="Istvanek J."/>
            <person name="Nedelnik J."/>
            <person name="Repkova J."/>
        </authorList>
    </citation>
    <scope>NUCLEOTIDE SEQUENCE [LARGE SCALE GENOMIC DNA]</scope>
    <source>
        <strain evidence="8">cv. 10/8</strain>
        <tissue evidence="7">Leaf</tissue>
    </source>
</reference>
<organism evidence="7 8">
    <name type="scientific">Trifolium medium</name>
    <dbReference type="NCBI Taxonomy" id="97028"/>
    <lineage>
        <taxon>Eukaryota</taxon>
        <taxon>Viridiplantae</taxon>
        <taxon>Streptophyta</taxon>
        <taxon>Embryophyta</taxon>
        <taxon>Tracheophyta</taxon>
        <taxon>Spermatophyta</taxon>
        <taxon>Magnoliopsida</taxon>
        <taxon>eudicotyledons</taxon>
        <taxon>Gunneridae</taxon>
        <taxon>Pentapetalae</taxon>
        <taxon>rosids</taxon>
        <taxon>fabids</taxon>
        <taxon>Fabales</taxon>
        <taxon>Fabaceae</taxon>
        <taxon>Papilionoideae</taxon>
        <taxon>50 kb inversion clade</taxon>
        <taxon>NPAAA clade</taxon>
        <taxon>Hologalegina</taxon>
        <taxon>IRL clade</taxon>
        <taxon>Trifolieae</taxon>
        <taxon>Trifolium</taxon>
    </lineage>
</organism>
<dbReference type="InterPro" id="IPR036691">
    <property type="entry name" value="Endo/exonu/phosph_ase_sf"/>
</dbReference>
<proteinExistence type="inferred from homology"/>
<keyword evidence="2 5" id="KW-0479">Metal-binding</keyword>
<name>A0A392NIH0_9FABA</name>
<feature type="binding site" evidence="5">
    <location>
        <position position="36"/>
    </location>
    <ligand>
        <name>Mg(2+)</name>
        <dbReference type="ChEBI" id="CHEBI:18420"/>
        <label>1</label>
    </ligand>
</feature>
<keyword evidence="5" id="KW-0464">Manganese</keyword>
<comment type="caution">
    <text evidence="7">The sequence shown here is derived from an EMBL/GenBank/DDBJ whole genome shotgun (WGS) entry which is preliminary data.</text>
</comment>
<dbReference type="EMBL" id="LXQA010038817">
    <property type="protein sequence ID" value="MCH98898.1"/>
    <property type="molecule type" value="Genomic_DNA"/>
</dbReference>
<gene>
    <name evidence="7" type="ORF">A2U01_0019907</name>
</gene>
<comment type="cofactor">
    <cofactor evidence="5">
        <name>Mg(2+)</name>
        <dbReference type="ChEBI" id="CHEBI:18420"/>
    </cofactor>
    <cofactor evidence="5">
        <name>Mn(2+)</name>
        <dbReference type="ChEBI" id="CHEBI:29035"/>
    </cofactor>
    <text evidence="5">Probably binds two magnesium or manganese ions per subunit.</text>
</comment>
<dbReference type="GO" id="GO:0006284">
    <property type="term" value="P:base-excision repair"/>
    <property type="evidence" value="ECO:0007669"/>
    <property type="project" value="TreeGrafter"/>
</dbReference>
<dbReference type="PANTHER" id="PTHR22748:SF11">
    <property type="entry name" value="OS07G0184032 PROTEIN"/>
    <property type="match status" value="1"/>
</dbReference>
<dbReference type="SUPFAM" id="SSF56219">
    <property type="entry name" value="DNase I-like"/>
    <property type="match status" value="1"/>
</dbReference>
<feature type="non-terminal residue" evidence="7">
    <location>
        <position position="236"/>
    </location>
</feature>
<dbReference type="PANTHER" id="PTHR22748">
    <property type="entry name" value="AP ENDONUCLEASE"/>
    <property type="match status" value="1"/>
</dbReference>
<accession>A0A392NIH0</accession>
<dbReference type="AlphaFoldDB" id="A0A392NIH0"/>
<evidence type="ECO:0000256" key="3">
    <source>
        <dbReference type="ARBA" id="ARBA00022801"/>
    </source>
</evidence>
<comment type="similarity">
    <text evidence="1">Belongs to the DNA repair enzymes AP/ExoA family.</text>
</comment>
<dbReference type="GO" id="GO:0008311">
    <property type="term" value="F:double-stranded DNA 3'-5' DNA exonuclease activity"/>
    <property type="evidence" value="ECO:0007669"/>
    <property type="project" value="TreeGrafter"/>
</dbReference>
<dbReference type="Proteomes" id="UP000265520">
    <property type="component" value="Unassembled WGS sequence"/>
</dbReference>
<protein>
    <recommendedName>
        <fullName evidence="6">Endonuclease/exonuclease/phosphatase domain-containing protein</fullName>
    </recommendedName>
</protein>
<keyword evidence="4 5" id="KW-0460">Magnesium</keyword>
<dbReference type="Pfam" id="PF03372">
    <property type="entry name" value="Exo_endo_phos"/>
    <property type="match status" value="1"/>
</dbReference>
<sequence>MIVCSWNVRGLREGLKRRRITNLIKNENVEILALQETKLESVDNNFCPRLWGGDNVGWCCGSSVGRSGGLLTMWDKNKGDFILSFQGQGYMGVLLEWGREKKKYVILNVYAPCGLNGKKRLWVDILVAKQSVAAEFWCVLGDFNSIRGPEERQRGSGSMFYPGVSEDSMWFNIFLQRLGLSDLPLFGRKFTWVQPNGGCMSRLDRIMVSFNWLEEWGDTNLWALSRDVSDHCPIIL</sequence>
<keyword evidence="8" id="KW-1185">Reference proteome</keyword>
<feature type="binding site" evidence="5">
    <location>
        <position position="7"/>
    </location>
    <ligand>
        <name>Mg(2+)</name>
        <dbReference type="ChEBI" id="CHEBI:18420"/>
        <label>1</label>
    </ligand>
</feature>